<protein>
    <recommendedName>
        <fullName evidence="1">Carrier domain-containing protein</fullName>
    </recommendedName>
</protein>
<evidence type="ECO:0000259" key="1">
    <source>
        <dbReference type="PROSITE" id="PS50075"/>
    </source>
</evidence>
<dbReference type="InterPro" id="IPR009081">
    <property type="entry name" value="PP-bd_ACP"/>
</dbReference>
<dbReference type="PROSITE" id="PS50075">
    <property type="entry name" value="CARRIER"/>
    <property type="match status" value="1"/>
</dbReference>
<name>A0A6G9Y9X4_9NOCA</name>
<gene>
    <name evidence="2" type="ORF">F5544_09885</name>
</gene>
<feature type="domain" description="Carrier" evidence="1">
    <location>
        <begin position="12"/>
        <end position="91"/>
    </location>
</feature>
<evidence type="ECO:0000313" key="3">
    <source>
        <dbReference type="Proteomes" id="UP000503540"/>
    </source>
</evidence>
<dbReference type="EMBL" id="CP046172">
    <property type="protein sequence ID" value="QIS09877.1"/>
    <property type="molecule type" value="Genomic_DNA"/>
</dbReference>
<keyword evidence="3" id="KW-1185">Reference proteome</keyword>
<dbReference type="KEGG" id="nah:F5544_09885"/>
<dbReference type="InterPro" id="IPR036736">
    <property type="entry name" value="ACP-like_sf"/>
</dbReference>
<dbReference type="Proteomes" id="UP000503540">
    <property type="component" value="Chromosome"/>
</dbReference>
<sequence>MVLMNTENVSAESIADNLEARVRRIGQIDANEIEFNRSVHLFEMGYLDSMGAVRLIEFIEGTYCLKLSEEQLNDSTFRSINGMARIVANILSQRNVA</sequence>
<proteinExistence type="predicted"/>
<reference evidence="2 3" key="1">
    <citation type="journal article" date="2019" name="ACS Chem. Biol.">
        <title>Identification and Mobilization of a Cryptic Antibiotic Biosynthesis Gene Locus from a Human-Pathogenic Nocardia Isolate.</title>
        <authorList>
            <person name="Herisse M."/>
            <person name="Ishida K."/>
            <person name="Porter J.L."/>
            <person name="Howden B."/>
            <person name="Hertweck C."/>
            <person name="Stinear T.P."/>
            <person name="Pidot S.J."/>
        </authorList>
    </citation>
    <scope>NUCLEOTIDE SEQUENCE [LARGE SCALE GENOMIC DNA]</scope>
    <source>
        <strain evidence="2 3">AUSMDU00012717</strain>
    </source>
</reference>
<dbReference type="Pfam" id="PF00550">
    <property type="entry name" value="PP-binding"/>
    <property type="match status" value="1"/>
</dbReference>
<dbReference type="Gene3D" id="1.10.1200.10">
    <property type="entry name" value="ACP-like"/>
    <property type="match status" value="1"/>
</dbReference>
<evidence type="ECO:0000313" key="2">
    <source>
        <dbReference type="EMBL" id="QIS09877.1"/>
    </source>
</evidence>
<dbReference type="AlphaFoldDB" id="A0A6G9Y9X4"/>
<accession>A0A6G9Y9X4</accession>
<dbReference type="SUPFAM" id="SSF47336">
    <property type="entry name" value="ACP-like"/>
    <property type="match status" value="1"/>
</dbReference>
<organism evidence="2 3">
    <name type="scientific">Nocardia arthritidis</name>
    <dbReference type="NCBI Taxonomy" id="228602"/>
    <lineage>
        <taxon>Bacteria</taxon>
        <taxon>Bacillati</taxon>
        <taxon>Actinomycetota</taxon>
        <taxon>Actinomycetes</taxon>
        <taxon>Mycobacteriales</taxon>
        <taxon>Nocardiaceae</taxon>
        <taxon>Nocardia</taxon>
    </lineage>
</organism>